<keyword evidence="1" id="KW-0812">Transmembrane</keyword>
<sequence length="111" mass="12857">MINKFKDNWNAIDELCPHCNSVTKKAIGINKQNLKRLFFTKPSLNDIMIMFMIIAILLMAYSYFSEISAYREIINNPGELCLYYYHNMMVQGTNEYIDLNNITIVNGNGFG</sequence>
<proteinExistence type="predicted"/>
<keyword evidence="1" id="KW-0472">Membrane</keyword>
<name>A0A6M3LQT5_9ZZZZ</name>
<dbReference type="EMBL" id="MT143502">
    <property type="protein sequence ID" value="QJA97530.1"/>
    <property type="molecule type" value="Genomic_DNA"/>
</dbReference>
<reference evidence="3" key="1">
    <citation type="submission" date="2020-03" db="EMBL/GenBank/DDBJ databases">
        <title>The deep terrestrial virosphere.</title>
        <authorList>
            <person name="Holmfeldt K."/>
            <person name="Nilsson E."/>
            <person name="Simone D."/>
            <person name="Lopez-Fernandez M."/>
            <person name="Wu X."/>
            <person name="de Brujin I."/>
            <person name="Lundin D."/>
            <person name="Andersson A."/>
            <person name="Bertilsson S."/>
            <person name="Dopson M."/>
        </authorList>
    </citation>
    <scope>NUCLEOTIDE SEQUENCE</scope>
    <source>
        <strain evidence="2">MM415A06120</strain>
        <strain evidence="3">MM415B06162</strain>
    </source>
</reference>
<evidence type="ECO:0000256" key="1">
    <source>
        <dbReference type="SAM" id="Phobius"/>
    </source>
</evidence>
<evidence type="ECO:0000313" key="2">
    <source>
        <dbReference type="EMBL" id="QJA68600.1"/>
    </source>
</evidence>
<protein>
    <submittedName>
        <fullName evidence="3">Uncharacterized protein</fullName>
    </submittedName>
</protein>
<feature type="transmembrane region" description="Helical" evidence="1">
    <location>
        <begin position="47"/>
        <end position="64"/>
    </location>
</feature>
<evidence type="ECO:0000313" key="3">
    <source>
        <dbReference type="EMBL" id="QJA97530.1"/>
    </source>
</evidence>
<organism evidence="3">
    <name type="scientific">viral metagenome</name>
    <dbReference type="NCBI Taxonomy" id="1070528"/>
    <lineage>
        <taxon>unclassified sequences</taxon>
        <taxon>metagenomes</taxon>
        <taxon>organismal metagenomes</taxon>
    </lineage>
</organism>
<keyword evidence="1" id="KW-1133">Transmembrane helix</keyword>
<dbReference type="AlphaFoldDB" id="A0A6M3LQT5"/>
<accession>A0A6M3LQT5</accession>
<gene>
    <name evidence="2" type="ORF">MM415A06120_0011</name>
    <name evidence="3" type="ORF">MM415B06162_0006</name>
</gene>
<dbReference type="EMBL" id="MT141631">
    <property type="protein sequence ID" value="QJA68600.1"/>
    <property type="molecule type" value="Genomic_DNA"/>
</dbReference>